<protein>
    <recommendedName>
        <fullName evidence="1">peptidyl-tRNA hydrolase</fullName>
        <ecNumber evidence="1">3.1.1.29</ecNumber>
    </recommendedName>
</protein>
<dbReference type="PROSITE" id="PS01196">
    <property type="entry name" value="PEPT_TRNA_HYDROL_2"/>
    <property type="match status" value="1"/>
</dbReference>
<evidence type="ECO:0000313" key="7">
    <source>
        <dbReference type="Proteomes" id="UP001217089"/>
    </source>
</evidence>
<sequence>MIMFIFLRPLSTNSFKLLIGRINNQTLSFPKRLLINNEIIFIKDRKMTGVVSESTASSGTKKKYLIVVKVYGIDIQNVYLAHDDIDLALGKSSIKEGGSARGHNGVRSVIDSLRSDIMTRVRIGIGYPDSQKEVADYVLANFDQKEQQIINGVITDSFLKMAKHMNCEELIRKFSEAEKENSPHRNHFS</sequence>
<dbReference type="EC" id="3.1.1.29" evidence="1"/>
<evidence type="ECO:0000256" key="4">
    <source>
        <dbReference type="ARBA" id="ARBA00022884"/>
    </source>
</evidence>
<gene>
    <name evidence="6" type="ORF">KUTeg_021509</name>
</gene>
<comment type="caution">
    <text evidence="6">The sequence shown here is derived from an EMBL/GenBank/DDBJ whole genome shotgun (WGS) entry which is preliminary data.</text>
</comment>
<evidence type="ECO:0000256" key="5">
    <source>
        <dbReference type="ARBA" id="ARBA00038063"/>
    </source>
</evidence>
<dbReference type="InterPro" id="IPR001328">
    <property type="entry name" value="Pept_tRNA_hydro"/>
</dbReference>
<dbReference type="SUPFAM" id="SSF53178">
    <property type="entry name" value="Peptidyl-tRNA hydrolase-like"/>
    <property type="match status" value="1"/>
</dbReference>
<reference evidence="6 7" key="1">
    <citation type="submission" date="2022-12" db="EMBL/GenBank/DDBJ databases">
        <title>Chromosome-level genome of Tegillarca granosa.</title>
        <authorList>
            <person name="Kim J."/>
        </authorList>
    </citation>
    <scope>NUCLEOTIDE SEQUENCE [LARGE SCALE GENOMIC DNA]</scope>
    <source>
        <strain evidence="6">Teg-2019</strain>
        <tissue evidence="6">Adductor muscle</tissue>
    </source>
</reference>
<name>A0ABQ9E4C6_TEGGR</name>
<organism evidence="6 7">
    <name type="scientific">Tegillarca granosa</name>
    <name type="common">Malaysian cockle</name>
    <name type="synonym">Anadara granosa</name>
    <dbReference type="NCBI Taxonomy" id="220873"/>
    <lineage>
        <taxon>Eukaryota</taxon>
        <taxon>Metazoa</taxon>
        <taxon>Spiralia</taxon>
        <taxon>Lophotrochozoa</taxon>
        <taxon>Mollusca</taxon>
        <taxon>Bivalvia</taxon>
        <taxon>Autobranchia</taxon>
        <taxon>Pteriomorphia</taxon>
        <taxon>Arcoida</taxon>
        <taxon>Arcoidea</taxon>
        <taxon>Arcidae</taxon>
        <taxon>Tegillarca</taxon>
    </lineage>
</organism>
<keyword evidence="7" id="KW-1185">Reference proteome</keyword>
<evidence type="ECO:0000256" key="1">
    <source>
        <dbReference type="ARBA" id="ARBA00013260"/>
    </source>
</evidence>
<dbReference type="EMBL" id="JARBDR010000919">
    <property type="protein sequence ID" value="KAJ8299990.1"/>
    <property type="molecule type" value="Genomic_DNA"/>
</dbReference>
<accession>A0ABQ9E4C6</accession>
<dbReference type="Pfam" id="PF01195">
    <property type="entry name" value="Pept_tRNA_hydro"/>
    <property type="match status" value="1"/>
</dbReference>
<dbReference type="Gene3D" id="3.40.50.1470">
    <property type="entry name" value="Peptidyl-tRNA hydrolase"/>
    <property type="match status" value="1"/>
</dbReference>
<evidence type="ECO:0000256" key="3">
    <source>
        <dbReference type="ARBA" id="ARBA00022801"/>
    </source>
</evidence>
<comment type="similarity">
    <text evidence="5">Belongs to the PTH family.</text>
</comment>
<evidence type="ECO:0000313" key="6">
    <source>
        <dbReference type="EMBL" id="KAJ8299990.1"/>
    </source>
</evidence>
<dbReference type="InterPro" id="IPR036416">
    <property type="entry name" value="Pept_tRNA_hydro_sf"/>
</dbReference>
<evidence type="ECO:0000256" key="2">
    <source>
        <dbReference type="ARBA" id="ARBA00022555"/>
    </source>
</evidence>
<dbReference type="Proteomes" id="UP001217089">
    <property type="component" value="Unassembled WGS sequence"/>
</dbReference>
<dbReference type="PANTHER" id="PTHR17224">
    <property type="entry name" value="PEPTIDYL-TRNA HYDROLASE"/>
    <property type="match status" value="1"/>
</dbReference>
<dbReference type="PANTHER" id="PTHR17224:SF1">
    <property type="entry name" value="PEPTIDYL-TRNA HYDROLASE"/>
    <property type="match status" value="1"/>
</dbReference>
<dbReference type="InterPro" id="IPR018171">
    <property type="entry name" value="Pept_tRNA_hydro_CS"/>
</dbReference>
<proteinExistence type="inferred from homology"/>
<keyword evidence="2" id="KW-0820">tRNA-binding</keyword>
<keyword evidence="3" id="KW-0378">Hydrolase</keyword>
<keyword evidence="4" id="KW-0694">RNA-binding</keyword>